<dbReference type="InterPro" id="IPR010737">
    <property type="entry name" value="4-carb_acid_sugar_kinase_N"/>
</dbReference>
<evidence type="ECO:0000256" key="2">
    <source>
        <dbReference type="ARBA" id="ARBA00022679"/>
    </source>
</evidence>
<keyword evidence="10" id="KW-1185">Reference proteome</keyword>
<evidence type="ECO:0000313" key="10">
    <source>
        <dbReference type="Proteomes" id="UP001064262"/>
    </source>
</evidence>
<keyword evidence="3" id="KW-0547">Nucleotide-binding</keyword>
<evidence type="ECO:0000256" key="4">
    <source>
        <dbReference type="ARBA" id="ARBA00022777"/>
    </source>
</evidence>
<feature type="domain" description="Four-carbon acid sugar kinase nucleotide binding" evidence="8">
    <location>
        <begin position="244"/>
        <end position="412"/>
    </location>
</feature>
<dbReference type="InterPro" id="IPR042213">
    <property type="entry name" value="NBD_C_sf"/>
</dbReference>
<evidence type="ECO:0000256" key="3">
    <source>
        <dbReference type="ARBA" id="ARBA00022741"/>
    </source>
</evidence>
<comment type="caution">
    <text evidence="9">The sequence shown here is derived from an EMBL/GenBank/DDBJ whole genome shotgun (WGS) entry which is preliminary data.</text>
</comment>
<dbReference type="SUPFAM" id="SSF142764">
    <property type="entry name" value="YgbK-like"/>
    <property type="match status" value="1"/>
</dbReference>
<comment type="similarity">
    <text evidence="1">Belongs to the four-carbon acid sugar kinase family.</text>
</comment>
<proteinExistence type="inferred from homology"/>
<evidence type="ECO:0000259" key="7">
    <source>
        <dbReference type="Pfam" id="PF07005"/>
    </source>
</evidence>
<dbReference type="GO" id="GO:0005524">
    <property type="term" value="F:ATP binding"/>
    <property type="evidence" value="ECO:0007669"/>
    <property type="project" value="UniProtKB-KW"/>
</dbReference>
<dbReference type="Proteomes" id="UP001064262">
    <property type="component" value="Unassembled WGS sequence"/>
</dbReference>
<keyword evidence="6" id="KW-0119">Carbohydrate metabolism</keyword>
<accession>A0A9J6PKZ5</accession>
<dbReference type="Pfam" id="PF07005">
    <property type="entry name" value="SBD_N"/>
    <property type="match status" value="1"/>
</dbReference>
<dbReference type="EMBL" id="JAODIM010000033">
    <property type="protein sequence ID" value="MCU5776360.1"/>
    <property type="molecule type" value="Genomic_DNA"/>
</dbReference>
<evidence type="ECO:0000256" key="5">
    <source>
        <dbReference type="ARBA" id="ARBA00022840"/>
    </source>
</evidence>
<evidence type="ECO:0000256" key="6">
    <source>
        <dbReference type="ARBA" id="ARBA00023277"/>
    </source>
</evidence>
<evidence type="ECO:0000313" key="9">
    <source>
        <dbReference type="EMBL" id="MCU5776360.1"/>
    </source>
</evidence>
<dbReference type="Gene3D" id="3.40.50.10840">
    <property type="entry name" value="Putative sugar-binding, N-terminal domain"/>
    <property type="match status" value="1"/>
</dbReference>
<reference evidence="9" key="1">
    <citation type="submission" date="2022-09" db="EMBL/GenBank/DDBJ databases">
        <title>Winslowiella arboricola sp. nov., isolated from bleeding cankers on broadleaf hosts.</title>
        <authorList>
            <person name="Brady C."/>
            <person name="Kaur S."/>
            <person name="Crampton B."/>
            <person name="Maddock D."/>
            <person name="Arnold D."/>
            <person name="Denman S."/>
        </authorList>
    </citation>
    <scope>NUCLEOTIDE SEQUENCE</scope>
    <source>
        <strain evidence="9">BAC 15a-03b</strain>
    </source>
</reference>
<dbReference type="Pfam" id="PF17042">
    <property type="entry name" value="NBD_C"/>
    <property type="match status" value="1"/>
</dbReference>
<sequence length="425" mass="45300">MTQWKTPVWVIADDFTGANDAGSGLARAGARVNVLFDSSSALNSAEADVWVISTDSRALSAPQAAERTRQAMTAGVEIVRHGWIFKKIDSTLRGNPGAEIAAALLASGRQLALVVPAVPKLGRTTRDGHCLIDGQLLTATEFASDPKTPVSDSSVLARLQAQSDLSGAVLSLEELRSDALAQRLQQHLHQGTRLLVADAESDHDIQRLMRAAAQLEEKPLLAGSAGLSDALGALLADRPAAPLLAVVGSMSDIAQQQIARLQVQHRLTLVDIDIAGLFQQPPWPQSSSWLQQAVTALQQGEHCIIRTCQQAGQRHAIAALCQQHQISRQQLGEQICQQLGELTAAILPQTEPAGLYLSGGDVALAIARRLGASGFQIKGQVAGCVPYGHLLNAYQHMLVMTKAGGFGDENTLVEVIRFIEEKSSE</sequence>
<feature type="domain" description="Four-carbon acid sugar kinase N-terminal" evidence="7">
    <location>
        <begin position="9"/>
        <end position="231"/>
    </location>
</feature>
<keyword evidence="2" id="KW-0808">Transferase</keyword>
<protein>
    <submittedName>
        <fullName evidence="9">Four-carbon acid sugar kinase family protein</fullName>
    </submittedName>
</protein>
<dbReference type="AlphaFoldDB" id="A0A9J6PKZ5"/>
<keyword evidence="4 9" id="KW-0418">Kinase</keyword>
<dbReference type="RefSeq" id="WP_267140647.1">
    <property type="nucleotide sequence ID" value="NZ_JAODIL010000036.1"/>
</dbReference>
<dbReference type="Gene3D" id="3.40.980.20">
    <property type="entry name" value="Four-carbon acid sugar kinase, nucleotide binding domain"/>
    <property type="match status" value="1"/>
</dbReference>
<organism evidence="9 10">
    <name type="scientific">Winslowiella arboricola</name>
    <dbReference type="NCBI Taxonomy" id="2978220"/>
    <lineage>
        <taxon>Bacteria</taxon>
        <taxon>Pseudomonadati</taxon>
        <taxon>Pseudomonadota</taxon>
        <taxon>Gammaproteobacteria</taxon>
        <taxon>Enterobacterales</taxon>
        <taxon>Erwiniaceae</taxon>
        <taxon>Winslowiella</taxon>
    </lineage>
</organism>
<dbReference type="InterPro" id="IPR037051">
    <property type="entry name" value="4-carb_acid_sugar_kinase_N_sf"/>
</dbReference>
<dbReference type="GO" id="GO:0016301">
    <property type="term" value="F:kinase activity"/>
    <property type="evidence" value="ECO:0007669"/>
    <property type="project" value="UniProtKB-KW"/>
</dbReference>
<dbReference type="InterPro" id="IPR031475">
    <property type="entry name" value="NBD_C"/>
</dbReference>
<evidence type="ECO:0000259" key="8">
    <source>
        <dbReference type="Pfam" id="PF17042"/>
    </source>
</evidence>
<keyword evidence="5" id="KW-0067">ATP-binding</keyword>
<name>A0A9J6PKZ5_9GAMM</name>
<evidence type="ECO:0000256" key="1">
    <source>
        <dbReference type="ARBA" id="ARBA00005715"/>
    </source>
</evidence>
<dbReference type="NCBIfam" id="NF047819">
    <property type="entry name" value="ThrnKinDtnkGamma"/>
    <property type="match status" value="1"/>
</dbReference>
<gene>
    <name evidence="9" type="ORF">N5923_02455</name>
</gene>